<evidence type="ECO:0000256" key="6">
    <source>
        <dbReference type="SAM" id="Phobius"/>
    </source>
</evidence>
<dbReference type="GO" id="GO:0005886">
    <property type="term" value="C:plasma membrane"/>
    <property type="evidence" value="ECO:0007669"/>
    <property type="project" value="UniProtKB-SubCell"/>
</dbReference>
<keyword evidence="2" id="KW-1003">Cell membrane</keyword>
<reference evidence="7 8" key="1">
    <citation type="submission" date="2015-05" db="EMBL/GenBank/DDBJ databases">
        <title>Genome sequencing and analysis of members of genus Stenotrophomonas.</title>
        <authorList>
            <person name="Patil P.P."/>
            <person name="Midha S."/>
            <person name="Patil P.B."/>
        </authorList>
    </citation>
    <scope>NUCLEOTIDE SEQUENCE [LARGE SCALE GENOMIC DNA]</scope>
    <source>
        <strain evidence="7 8">DSM 18929</strain>
    </source>
</reference>
<evidence type="ECO:0000256" key="2">
    <source>
        <dbReference type="ARBA" id="ARBA00022475"/>
    </source>
</evidence>
<evidence type="ECO:0000256" key="1">
    <source>
        <dbReference type="ARBA" id="ARBA00004651"/>
    </source>
</evidence>
<gene>
    <name evidence="7" type="ORF">ABB26_09825</name>
</gene>
<keyword evidence="4 6" id="KW-1133">Transmembrane helix</keyword>
<proteinExistence type="predicted"/>
<sequence length="374" mass="39574">MLVARNSSLEEFAQFSLFYAFIVLLNFIHAPLINDSLVVRAASGRRASLSATLTTTALLFSPLSILGVCVLAVTGVVDVVDAIFLLIPAAVLSSLYWSARSALHSTGNHRGAFATSSLGTLFLLIALIGLLRVGVEPFRAALISMAIAALGGVGAAVCHGTVPAGASSSEAKVAQRVAPALLVAGLVWLAGNASMLFLGHFGRLDDIAGLRSVLTLLLPVNQVLIGLSAFLLPRFARLHQSDDPVGTKRLLARLLVACVVLAVLFSLLVYPLAGYLLELIYGTEYRRFEGWMRLGAMALPLCWAVITLCRTYFRGTGELHGLLLINATGLLVGLPLSLLCLLSLGDNAVMMSFVVIQVAMMSTYLLVGSARRAA</sequence>
<evidence type="ECO:0000256" key="3">
    <source>
        <dbReference type="ARBA" id="ARBA00022692"/>
    </source>
</evidence>
<feature type="transmembrane region" description="Helical" evidence="6">
    <location>
        <begin position="12"/>
        <end position="32"/>
    </location>
</feature>
<dbReference type="PATRIC" id="fig|405444.3.peg.980"/>
<evidence type="ECO:0000313" key="8">
    <source>
        <dbReference type="Proteomes" id="UP000050864"/>
    </source>
</evidence>
<evidence type="ECO:0000313" key="7">
    <source>
        <dbReference type="EMBL" id="KRG63879.1"/>
    </source>
</evidence>
<keyword evidence="8" id="KW-1185">Reference proteome</keyword>
<comment type="caution">
    <text evidence="7">The sequence shown here is derived from an EMBL/GenBank/DDBJ whole genome shotgun (WGS) entry which is preliminary data.</text>
</comment>
<feature type="transmembrane region" description="Helical" evidence="6">
    <location>
        <begin position="53"/>
        <end position="76"/>
    </location>
</feature>
<dbReference type="PANTHER" id="PTHR30250">
    <property type="entry name" value="PST FAMILY PREDICTED COLANIC ACID TRANSPORTER"/>
    <property type="match status" value="1"/>
</dbReference>
<protein>
    <recommendedName>
        <fullName evidence="9">Polysaccharide biosynthesis protein</fullName>
    </recommendedName>
</protein>
<evidence type="ECO:0000256" key="4">
    <source>
        <dbReference type="ARBA" id="ARBA00022989"/>
    </source>
</evidence>
<accession>A0A0R0CCG2</accession>
<keyword evidence="3 6" id="KW-0812">Transmembrane</keyword>
<feature type="transmembrane region" description="Helical" evidence="6">
    <location>
        <begin position="321"/>
        <end position="344"/>
    </location>
</feature>
<evidence type="ECO:0008006" key="9">
    <source>
        <dbReference type="Google" id="ProtNLM"/>
    </source>
</evidence>
<feature type="transmembrane region" description="Helical" evidence="6">
    <location>
        <begin position="141"/>
        <end position="165"/>
    </location>
</feature>
<keyword evidence="5 6" id="KW-0472">Membrane</keyword>
<dbReference type="Proteomes" id="UP000050864">
    <property type="component" value="Unassembled WGS sequence"/>
</dbReference>
<feature type="transmembrane region" description="Helical" evidence="6">
    <location>
        <begin position="350"/>
        <end position="367"/>
    </location>
</feature>
<dbReference type="InterPro" id="IPR050833">
    <property type="entry name" value="Poly_Biosynth_Transport"/>
</dbReference>
<organism evidence="7 8">
    <name type="scientific">Stenotrophomonas humi</name>
    <dbReference type="NCBI Taxonomy" id="405444"/>
    <lineage>
        <taxon>Bacteria</taxon>
        <taxon>Pseudomonadati</taxon>
        <taxon>Pseudomonadota</taxon>
        <taxon>Gammaproteobacteria</taxon>
        <taxon>Lysobacterales</taxon>
        <taxon>Lysobacteraceae</taxon>
        <taxon>Stenotrophomonas</taxon>
    </lineage>
</organism>
<feature type="transmembrane region" description="Helical" evidence="6">
    <location>
        <begin position="252"/>
        <end position="270"/>
    </location>
</feature>
<feature type="transmembrane region" description="Helical" evidence="6">
    <location>
        <begin position="290"/>
        <end position="309"/>
    </location>
</feature>
<feature type="transmembrane region" description="Helical" evidence="6">
    <location>
        <begin position="82"/>
        <end position="99"/>
    </location>
</feature>
<feature type="transmembrane region" description="Helical" evidence="6">
    <location>
        <begin position="177"/>
        <end position="201"/>
    </location>
</feature>
<dbReference type="AlphaFoldDB" id="A0A0R0CCG2"/>
<dbReference type="STRING" id="405444.ABB26_09825"/>
<evidence type="ECO:0000256" key="5">
    <source>
        <dbReference type="ARBA" id="ARBA00023136"/>
    </source>
</evidence>
<name>A0A0R0CCG2_9GAMM</name>
<feature type="transmembrane region" description="Helical" evidence="6">
    <location>
        <begin position="213"/>
        <end position="232"/>
    </location>
</feature>
<feature type="transmembrane region" description="Helical" evidence="6">
    <location>
        <begin position="111"/>
        <end position="135"/>
    </location>
</feature>
<comment type="subcellular location">
    <subcellularLocation>
        <location evidence="1">Cell membrane</location>
        <topology evidence="1">Multi-pass membrane protein</topology>
    </subcellularLocation>
</comment>
<dbReference type="EMBL" id="LDJI01000019">
    <property type="protein sequence ID" value="KRG63879.1"/>
    <property type="molecule type" value="Genomic_DNA"/>
</dbReference>
<dbReference type="PANTHER" id="PTHR30250:SF11">
    <property type="entry name" value="O-ANTIGEN TRANSPORTER-RELATED"/>
    <property type="match status" value="1"/>
</dbReference>